<dbReference type="OrthoDB" id="2990848at2"/>
<proteinExistence type="predicted"/>
<evidence type="ECO:0000313" key="2">
    <source>
        <dbReference type="Proteomes" id="UP000275368"/>
    </source>
</evidence>
<keyword evidence="2" id="KW-1185">Reference proteome</keyword>
<protein>
    <submittedName>
        <fullName evidence="1">Uncharacterized protein</fullName>
    </submittedName>
</protein>
<name>A0A3G9INF7_9BACL</name>
<dbReference type="KEGG" id="pbk:Back11_11910"/>
<dbReference type="Proteomes" id="UP000275368">
    <property type="component" value="Chromosome"/>
</dbReference>
<dbReference type="AlphaFoldDB" id="A0A3G9INF7"/>
<accession>A0A3G9INF7</accession>
<dbReference type="EMBL" id="AP019308">
    <property type="protein sequence ID" value="BBH19846.1"/>
    <property type="molecule type" value="Genomic_DNA"/>
</dbReference>
<organism evidence="1 2">
    <name type="scientific">Paenibacillus baekrokdamisoli</name>
    <dbReference type="NCBI Taxonomy" id="1712516"/>
    <lineage>
        <taxon>Bacteria</taxon>
        <taxon>Bacillati</taxon>
        <taxon>Bacillota</taxon>
        <taxon>Bacilli</taxon>
        <taxon>Bacillales</taxon>
        <taxon>Paenibacillaceae</taxon>
        <taxon>Paenibacillus</taxon>
    </lineage>
</organism>
<reference evidence="1 2" key="1">
    <citation type="submission" date="2018-11" db="EMBL/GenBank/DDBJ databases">
        <title>Complete genome sequence of Paenibacillus baekrokdamisoli strain KCTC 33723.</title>
        <authorList>
            <person name="Kang S.W."/>
            <person name="Lee K.C."/>
            <person name="Kim K.K."/>
            <person name="Kim J.S."/>
            <person name="Kim D.S."/>
            <person name="Ko S.H."/>
            <person name="Yang S.H."/>
            <person name="Lee J.S."/>
        </authorList>
    </citation>
    <scope>NUCLEOTIDE SEQUENCE [LARGE SCALE GENOMIC DNA]</scope>
    <source>
        <strain evidence="1 2">KCTC 33723</strain>
    </source>
</reference>
<sequence>MRHTIEFVGENSIKIVFSTFETEDVFCESVDSQLEREMTSTSTVIKSLFVVGALMSSLFSAGTGVQAKPVNQNGVSSFIVPTGTNPSEGRFYSIGNRNSVNGDLRRRVLSTGAVQNNTSQLRSSEPHTFFENSSFTYSSIEKMVKDPTSTLNLSEQVSIHIQSAYVSLKKPELNNLKSKGGFLMSDRAPTYFQLYAEELATSLKNQPLKLTLSAIGTAVLTWLGVPFVSLITGLLVIAVLDLILGLIPGNSKPGTESDQKIQAKFISFTTNFLALLAFTKGGEYLKEFTDGNFYGFISNNLHYFAAVWIFSIYSWRLVGYVARANKTKIPKAIKKLFDNDVAS</sequence>
<evidence type="ECO:0000313" key="1">
    <source>
        <dbReference type="EMBL" id="BBH19846.1"/>
    </source>
</evidence>
<dbReference type="RefSeq" id="WP_125654486.1">
    <property type="nucleotide sequence ID" value="NZ_AP019308.1"/>
</dbReference>
<gene>
    <name evidence="1" type="ORF">Back11_11910</name>
</gene>